<accession>A0AAF0YCE2</accession>
<keyword evidence="2" id="KW-1185">Reference proteome</keyword>
<name>A0AAF0YCE2_9TREE</name>
<sequence>MTLGGFWPQDTPGPADMWKKALDELCDDGGCDITRTSTPVRIRARVPAPPAISGNFILRDLDLAIKIEQMQSPGQKGWKPYLQSVIAEYARECSYWSWDEYYEYDPEGQVKVGPVTHESYVSANDWFVTTPAGWELKVLAYTPLPNGDLFPNPDGSIQARIVAEFPDDGTNLLCGILGGVTPIVADFVPPLGGFITNLLGIGCK</sequence>
<evidence type="ECO:0000313" key="2">
    <source>
        <dbReference type="Proteomes" id="UP000827549"/>
    </source>
</evidence>
<evidence type="ECO:0000313" key="1">
    <source>
        <dbReference type="EMBL" id="WOO84130.1"/>
    </source>
</evidence>
<dbReference type="RefSeq" id="XP_062630156.1">
    <property type="nucleotide sequence ID" value="XM_062774172.1"/>
</dbReference>
<dbReference type="AlphaFoldDB" id="A0AAF0YCE2"/>
<gene>
    <name evidence="1" type="ORF">LOC62_05G007651</name>
</gene>
<reference evidence="1" key="1">
    <citation type="submission" date="2023-10" db="EMBL/GenBank/DDBJ databases">
        <authorList>
            <person name="Noh H."/>
        </authorList>
    </citation>
    <scope>NUCLEOTIDE SEQUENCE</scope>
    <source>
        <strain evidence="1">DUCC4014</strain>
    </source>
</reference>
<proteinExistence type="predicted"/>
<organism evidence="1 2">
    <name type="scientific">Vanrija pseudolonga</name>
    <dbReference type="NCBI Taxonomy" id="143232"/>
    <lineage>
        <taxon>Eukaryota</taxon>
        <taxon>Fungi</taxon>
        <taxon>Dikarya</taxon>
        <taxon>Basidiomycota</taxon>
        <taxon>Agaricomycotina</taxon>
        <taxon>Tremellomycetes</taxon>
        <taxon>Trichosporonales</taxon>
        <taxon>Trichosporonaceae</taxon>
        <taxon>Vanrija</taxon>
    </lineage>
</organism>
<dbReference type="Proteomes" id="UP000827549">
    <property type="component" value="Chromosome 5"/>
</dbReference>
<dbReference type="EMBL" id="CP086718">
    <property type="protein sequence ID" value="WOO84130.1"/>
    <property type="molecule type" value="Genomic_DNA"/>
</dbReference>
<dbReference type="GeneID" id="87810823"/>
<protein>
    <submittedName>
        <fullName evidence="1">Uncharacterized protein</fullName>
    </submittedName>
</protein>